<evidence type="ECO:0000256" key="1">
    <source>
        <dbReference type="SAM" id="MobiDB-lite"/>
    </source>
</evidence>
<comment type="caution">
    <text evidence="2">The sequence shown here is derived from an EMBL/GenBank/DDBJ whole genome shotgun (WGS) entry which is preliminary data.</text>
</comment>
<sequence>MDKSGMDSCAVLLGGAVSQEVPSVMALSLKDLPFGCGFENVSPRAIVVLLLILLLDHLEPPGQRLVWRAAGRPASWPSRSPSGRCGFPWPGVGALRSAEAGRATGGPGTARSQPQPQLPPEALVVDAEAVLCRH</sequence>
<accession>A0AAV7PA57</accession>
<reference evidence="2" key="1">
    <citation type="journal article" date="2022" name="bioRxiv">
        <title>Sequencing and chromosome-scale assembly of the giantPleurodeles waltlgenome.</title>
        <authorList>
            <person name="Brown T."/>
            <person name="Elewa A."/>
            <person name="Iarovenko S."/>
            <person name="Subramanian E."/>
            <person name="Araus A.J."/>
            <person name="Petzold A."/>
            <person name="Susuki M."/>
            <person name="Suzuki K.-i.T."/>
            <person name="Hayashi T."/>
            <person name="Toyoda A."/>
            <person name="Oliveira C."/>
            <person name="Osipova E."/>
            <person name="Leigh N.D."/>
            <person name="Simon A."/>
            <person name="Yun M.H."/>
        </authorList>
    </citation>
    <scope>NUCLEOTIDE SEQUENCE</scope>
    <source>
        <strain evidence="2">20211129_DDA</strain>
        <tissue evidence="2">Liver</tissue>
    </source>
</reference>
<dbReference type="Proteomes" id="UP001066276">
    <property type="component" value="Chromosome 7"/>
</dbReference>
<feature type="region of interest" description="Disordered" evidence="1">
    <location>
        <begin position="98"/>
        <end position="119"/>
    </location>
</feature>
<organism evidence="2 3">
    <name type="scientific">Pleurodeles waltl</name>
    <name type="common">Iberian ribbed newt</name>
    <dbReference type="NCBI Taxonomy" id="8319"/>
    <lineage>
        <taxon>Eukaryota</taxon>
        <taxon>Metazoa</taxon>
        <taxon>Chordata</taxon>
        <taxon>Craniata</taxon>
        <taxon>Vertebrata</taxon>
        <taxon>Euteleostomi</taxon>
        <taxon>Amphibia</taxon>
        <taxon>Batrachia</taxon>
        <taxon>Caudata</taxon>
        <taxon>Salamandroidea</taxon>
        <taxon>Salamandridae</taxon>
        <taxon>Pleurodelinae</taxon>
        <taxon>Pleurodeles</taxon>
    </lineage>
</organism>
<evidence type="ECO:0000313" key="2">
    <source>
        <dbReference type="EMBL" id="KAJ1125040.1"/>
    </source>
</evidence>
<protein>
    <submittedName>
        <fullName evidence="2">Uncharacterized protein</fullName>
    </submittedName>
</protein>
<evidence type="ECO:0000313" key="3">
    <source>
        <dbReference type="Proteomes" id="UP001066276"/>
    </source>
</evidence>
<dbReference type="AlphaFoldDB" id="A0AAV7PA57"/>
<name>A0AAV7PA57_PLEWA</name>
<gene>
    <name evidence="2" type="ORF">NDU88_003479</name>
</gene>
<dbReference type="EMBL" id="JANPWB010000011">
    <property type="protein sequence ID" value="KAJ1125040.1"/>
    <property type="molecule type" value="Genomic_DNA"/>
</dbReference>
<proteinExistence type="predicted"/>
<keyword evidence="3" id="KW-1185">Reference proteome</keyword>